<evidence type="ECO:0000256" key="2">
    <source>
        <dbReference type="ARBA" id="ARBA00022448"/>
    </source>
</evidence>
<evidence type="ECO:0000313" key="9">
    <source>
        <dbReference type="Proteomes" id="UP000315522"/>
    </source>
</evidence>
<sequence length="480" mass="52590">MSSEKISFEAVEMANPSTGEVTNFEGLGAEEIKTLEKKLVWKVDTHLITALFGIFIFNILDRSNIANARLGGMEKDLKLKDTQYQTAVSILFVGYLLGQIPSNLMLTRFKPSVYLPTAIIAWGTISTCAAATHNFAGIFVVRFLLGFAESPFFAGALLLVSSWYKPSEIAPRVALMYCGNTVANGFGGLLAAGILDGLDGARGIEGWRWLFIIEGAGTVLIGILAFLLMPDFPDSPGNKWLTEQERRFAVYRIASTVNGEEDSVGGIKQGLKDTVTDVKVWMLCFIQICLLSSQTWTYFFPSIVKTLGYSRTISLLLTAPVYALGFFTSLGNSLIAQRTGQRAILIMWPLTVDIVGNIMVITSHKTAVRYTGMFLMCMGSFSAFNVVQAWVGSTIPRTRTKRAVTYALVNMMGNLSNIYGSYFFPIKDSPQYINGGITLSSFAFGGVLGAVGLALYLKSLNKKALEEENADGVPRYRYLT</sequence>
<dbReference type="FunFam" id="1.20.1250.20:FF:000057">
    <property type="entry name" value="MFS general substrate transporter"/>
    <property type="match status" value="1"/>
</dbReference>
<dbReference type="PROSITE" id="PS50850">
    <property type="entry name" value="MFS"/>
    <property type="match status" value="1"/>
</dbReference>
<dbReference type="AlphaFoldDB" id="A0A559ME44"/>
<accession>A0A559ME44</accession>
<keyword evidence="5 6" id="KW-0472">Membrane</keyword>
<evidence type="ECO:0000256" key="5">
    <source>
        <dbReference type="ARBA" id="ARBA00023136"/>
    </source>
</evidence>
<evidence type="ECO:0000256" key="6">
    <source>
        <dbReference type="SAM" id="Phobius"/>
    </source>
</evidence>
<feature type="transmembrane region" description="Helical" evidence="6">
    <location>
        <begin position="207"/>
        <end position="229"/>
    </location>
</feature>
<feature type="transmembrane region" description="Helical" evidence="6">
    <location>
        <begin position="343"/>
        <end position="361"/>
    </location>
</feature>
<gene>
    <name evidence="8" type="primary">prlL_0</name>
    <name evidence="8" type="ORF">LAWI1_G002412</name>
</gene>
<dbReference type="Proteomes" id="UP000315522">
    <property type="component" value="Unassembled WGS sequence"/>
</dbReference>
<keyword evidence="4 6" id="KW-1133">Transmembrane helix</keyword>
<keyword evidence="2" id="KW-0813">Transport</keyword>
<feature type="transmembrane region" description="Helical" evidence="6">
    <location>
        <begin position="173"/>
        <end position="195"/>
    </location>
</feature>
<feature type="transmembrane region" description="Helical" evidence="6">
    <location>
        <begin position="436"/>
        <end position="457"/>
    </location>
</feature>
<dbReference type="GO" id="GO:0022857">
    <property type="term" value="F:transmembrane transporter activity"/>
    <property type="evidence" value="ECO:0007669"/>
    <property type="project" value="InterPro"/>
</dbReference>
<dbReference type="PANTHER" id="PTHR43791">
    <property type="entry name" value="PERMEASE-RELATED"/>
    <property type="match status" value="1"/>
</dbReference>
<evidence type="ECO:0000256" key="1">
    <source>
        <dbReference type="ARBA" id="ARBA00004141"/>
    </source>
</evidence>
<feature type="transmembrane region" description="Helical" evidence="6">
    <location>
        <begin position="367"/>
        <end position="391"/>
    </location>
</feature>
<dbReference type="FunFam" id="1.20.1250.20:FF:000013">
    <property type="entry name" value="MFS general substrate transporter"/>
    <property type="match status" value="1"/>
</dbReference>
<feature type="transmembrane region" description="Helical" evidence="6">
    <location>
        <begin position="139"/>
        <end position="161"/>
    </location>
</feature>
<dbReference type="InterPro" id="IPR036259">
    <property type="entry name" value="MFS_trans_sf"/>
</dbReference>
<evidence type="ECO:0000313" key="8">
    <source>
        <dbReference type="EMBL" id="TVY91249.1"/>
    </source>
</evidence>
<evidence type="ECO:0000259" key="7">
    <source>
        <dbReference type="PROSITE" id="PS50850"/>
    </source>
</evidence>
<dbReference type="GO" id="GO:0016020">
    <property type="term" value="C:membrane"/>
    <property type="evidence" value="ECO:0007669"/>
    <property type="project" value="UniProtKB-SubCell"/>
</dbReference>
<feature type="transmembrane region" description="Helical" evidence="6">
    <location>
        <begin position="312"/>
        <end position="331"/>
    </location>
</feature>
<feature type="transmembrane region" description="Helical" evidence="6">
    <location>
        <begin position="39"/>
        <end position="60"/>
    </location>
</feature>
<organism evidence="8 9">
    <name type="scientific">Lachnellula willkommii</name>
    <dbReference type="NCBI Taxonomy" id="215461"/>
    <lineage>
        <taxon>Eukaryota</taxon>
        <taxon>Fungi</taxon>
        <taxon>Dikarya</taxon>
        <taxon>Ascomycota</taxon>
        <taxon>Pezizomycotina</taxon>
        <taxon>Leotiomycetes</taxon>
        <taxon>Helotiales</taxon>
        <taxon>Lachnaceae</taxon>
        <taxon>Lachnellula</taxon>
    </lineage>
</organism>
<feature type="domain" description="Major facilitator superfamily (MFS) profile" evidence="7">
    <location>
        <begin position="47"/>
        <end position="464"/>
    </location>
</feature>
<name>A0A559ME44_9HELO</name>
<feature type="transmembrane region" description="Helical" evidence="6">
    <location>
        <begin position="280"/>
        <end position="300"/>
    </location>
</feature>
<dbReference type="PANTHER" id="PTHR43791:SF20">
    <property type="entry name" value="TRANSPORTER, PUTATIVE (AFU_ORTHOLOGUE AFUA_3G14670)-RELATED"/>
    <property type="match status" value="1"/>
</dbReference>
<keyword evidence="9" id="KW-1185">Reference proteome</keyword>
<dbReference type="EMBL" id="QGML01000605">
    <property type="protein sequence ID" value="TVY91249.1"/>
    <property type="molecule type" value="Genomic_DNA"/>
</dbReference>
<dbReference type="Pfam" id="PF07690">
    <property type="entry name" value="MFS_1"/>
    <property type="match status" value="1"/>
</dbReference>
<protein>
    <submittedName>
        <fullName evidence="8">MFS transporter</fullName>
    </submittedName>
</protein>
<comment type="subcellular location">
    <subcellularLocation>
        <location evidence="1">Membrane</location>
        <topology evidence="1">Multi-pass membrane protein</topology>
    </subcellularLocation>
</comment>
<evidence type="ECO:0000256" key="3">
    <source>
        <dbReference type="ARBA" id="ARBA00022692"/>
    </source>
</evidence>
<proteinExistence type="predicted"/>
<dbReference type="InterPro" id="IPR020846">
    <property type="entry name" value="MFS_dom"/>
</dbReference>
<comment type="caution">
    <text evidence="8">The sequence shown here is derived from an EMBL/GenBank/DDBJ whole genome shotgun (WGS) entry which is preliminary data.</text>
</comment>
<reference evidence="8 9" key="1">
    <citation type="submission" date="2018-05" db="EMBL/GenBank/DDBJ databases">
        <title>Genome sequencing and assembly of the regulated plant pathogen Lachnellula willkommii and related sister species for the development of diagnostic species identification markers.</title>
        <authorList>
            <person name="Giroux E."/>
            <person name="Bilodeau G."/>
        </authorList>
    </citation>
    <scope>NUCLEOTIDE SEQUENCE [LARGE SCALE GENOMIC DNA]</scope>
    <source>
        <strain evidence="8 9">CBS 172.35</strain>
    </source>
</reference>
<feature type="transmembrane region" description="Helical" evidence="6">
    <location>
        <begin position="113"/>
        <end position="133"/>
    </location>
</feature>
<dbReference type="SUPFAM" id="SSF103473">
    <property type="entry name" value="MFS general substrate transporter"/>
    <property type="match status" value="1"/>
</dbReference>
<keyword evidence="3 6" id="KW-0812">Transmembrane</keyword>
<evidence type="ECO:0000256" key="4">
    <source>
        <dbReference type="ARBA" id="ARBA00022989"/>
    </source>
</evidence>
<feature type="transmembrane region" description="Helical" evidence="6">
    <location>
        <begin position="403"/>
        <end position="424"/>
    </location>
</feature>
<dbReference type="Gene3D" id="1.20.1250.20">
    <property type="entry name" value="MFS general substrate transporter like domains"/>
    <property type="match status" value="2"/>
</dbReference>
<dbReference type="InterPro" id="IPR011701">
    <property type="entry name" value="MFS"/>
</dbReference>